<keyword evidence="1" id="KW-0812">Transmembrane</keyword>
<keyword evidence="3" id="KW-1185">Reference proteome</keyword>
<keyword evidence="1" id="KW-0472">Membrane</keyword>
<proteinExistence type="predicted"/>
<reference evidence="3" key="1">
    <citation type="submission" date="2017-06" db="EMBL/GenBank/DDBJ databases">
        <authorList>
            <person name="Varghese N."/>
            <person name="Submissions S."/>
        </authorList>
    </citation>
    <scope>NUCLEOTIDE SEQUENCE [LARGE SCALE GENOMIC DNA]</scope>
    <source>
        <strain evidence="3">DSM 27993</strain>
    </source>
</reference>
<organism evidence="2 3">
    <name type="scientific">Lutibacter flavus</name>
    <dbReference type="NCBI Taxonomy" id="691689"/>
    <lineage>
        <taxon>Bacteria</taxon>
        <taxon>Pseudomonadati</taxon>
        <taxon>Bacteroidota</taxon>
        <taxon>Flavobacteriia</taxon>
        <taxon>Flavobacteriales</taxon>
        <taxon>Flavobacteriaceae</taxon>
        <taxon>Lutibacter</taxon>
    </lineage>
</organism>
<evidence type="ECO:0000313" key="3">
    <source>
        <dbReference type="Proteomes" id="UP000198412"/>
    </source>
</evidence>
<dbReference type="EMBL" id="FZNX01000001">
    <property type="protein sequence ID" value="SNR32157.1"/>
    <property type="molecule type" value="Genomic_DNA"/>
</dbReference>
<keyword evidence="1" id="KW-1133">Transmembrane helix</keyword>
<dbReference type="OrthoDB" id="981524at2"/>
<name>A0A238VDP7_9FLAO</name>
<dbReference type="AlphaFoldDB" id="A0A238VDP7"/>
<accession>A0A238VDP7</accession>
<evidence type="ECO:0000256" key="1">
    <source>
        <dbReference type="SAM" id="Phobius"/>
    </source>
</evidence>
<dbReference type="Proteomes" id="UP000198412">
    <property type="component" value="Unassembled WGS sequence"/>
</dbReference>
<protein>
    <submittedName>
        <fullName evidence="2">Uncharacterized protein</fullName>
    </submittedName>
</protein>
<feature type="transmembrane region" description="Helical" evidence="1">
    <location>
        <begin position="117"/>
        <end position="134"/>
    </location>
</feature>
<gene>
    <name evidence="2" type="ORF">SAMN04488111_0292</name>
</gene>
<dbReference type="RefSeq" id="WP_089376654.1">
    <property type="nucleotide sequence ID" value="NZ_FZNX01000001.1"/>
</dbReference>
<evidence type="ECO:0000313" key="2">
    <source>
        <dbReference type="EMBL" id="SNR32157.1"/>
    </source>
</evidence>
<sequence>MTNKDLNKIAPILSEITPKESGFQVPENYFDSIEDSVVAEIKSKNLNIQTRTPNFKTPNNYFDSLEDVVITKLKAQTFKTEKNNTIPENYFDNLEENVLSKLKSQSKIITLKKTTKYVAPLAIAASFLLIFLLNNNSKDISFESITSSEIEEFIENGSINFDAESLTLVFPDVELDDSHFISSISDSEVLDYLNENEIEELFFEN</sequence>